<keyword evidence="2" id="KW-0560">Oxidoreductase</keyword>
<dbReference type="PRINTS" id="PR00080">
    <property type="entry name" value="SDRFAMILY"/>
</dbReference>
<dbReference type="SUPFAM" id="SSF51735">
    <property type="entry name" value="NAD(P)-binding Rossmann-fold domains"/>
    <property type="match status" value="1"/>
</dbReference>
<dbReference type="PANTHER" id="PTHR24321">
    <property type="entry name" value="DEHYDROGENASES, SHORT CHAIN"/>
    <property type="match status" value="1"/>
</dbReference>
<dbReference type="CDD" id="cd05233">
    <property type="entry name" value="SDR_c"/>
    <property type="match status" value="1"/>
</dbReference>
<dbReference type="PROSITE" id="PS00061">
    <property type="entry name" value="ADH_SHORT"/>
    <property type="match status" value="1"/>
</dbReference>
<accession>A0A562YFX2</accession>
<dbReference type="PANTHER" id="PTHR24321:SF8">
    <property type="entry name" value="ESTRADIOL 17-BETA-DEHYDROGENASE 8-RELATED"/>
    <property type="match status" value="1"/>
</dbReference>
<dbReference type="InterPro" id="IPR036291">
    <property type="entry name" value="NAD(P)-bd_dom_sf"/>
</dbReference>
<dbReference type="InterPro" id="IPR020904">
    <property type="entry name" value="Sc_DH/Rdtase_CS"/>
</dbReference>
<dbReference type="GO" id="GO:0016491">
    <property type="term" value="F:oxidoreductase activity"/>
    <property type="evidence" value="ECO:0007669"/>
    <property type="project" value="UniProtKB-KW"/>
</dbReference>
<gene>
    <name evidence="3" type="ORF">E1J38_004925</name>
</gene>
<organism evidence="3 4">
    <name type="scientific">Seonamhaeicola sediminis</name>
    <dbReference type="NCBI Taxonomy" id="2528206"/>
    <lineage>
        <taxon>Bacteria</taxon>
        <taxon>Pseudomonadati</taxon>
        <taxon>Bacteroidota</taxon>
        <taxon>Flavobacteriia</taxon>
        <taxon>Flavobacteriales</taxon>
        <taxon>Flavobacteriaceae</taxon>
    </lineage>
</organism>
<comment type="caution">
    <text evidence="3">The sequence shown here is derived from an EMBL/GenBank/DDBJ whole genome shotgun (WGS) entry which is preliminary data.</text>
</comment>
<dbReference type="Pfam" id="PF13561">
    <property type="entry name" value="adh_short_C2"/>
    <property type="match status" value="1"/>
</dbReference>
<evidence type="ECO:0000256" key="1">
    <source>
        <dbReference type="ARBA" id="ARBA00006484"/>
    </source>
</evidence>
<dbReference type="RefSeq" id="WP_133356065.1">
    <property type="nucleotide sequence ID" value="NZ_SMZJ02000003.1"/>
</dbReference>
<proteinExistence type="inferred from homology"/>
<comment type="similarity">
    <text evidence="1">Belongs to the short-chain dehydrogenases/reductases (SDR) family.</text>
</comment>
<sequence>MNIFSLKNKKAIVTGGSSGIGSAISKVLAQQGALVYILDFDEIGANSVIMDIFKKGGQAVFKKCDISIKKEVDDAIKSAAGSEKKLDIIINNAGIAHIGSLEKTAIEDFDKLFSVNVKGVFHVMKSSLPFLKSTGGVIINMASIAASVGIKDRFAYSMTKSAVVGMTRSVAKDYINYNIRCNCISPGRVHTPFVNGFLKKNYPGQEMAMFKKLSKSQPIGRMGRPEEVANLVLYLCSDEASFITGSNYDIDGGFTHLTN</sequence>
<name>A0A562YFX2_9FLAO</name>
<evidence type="ECO:0000313" key="4">
    <source>
        <dbReference type="Proteomes" id="UP000295814"/>
    </source>
</evidence>
<dbReference type="OrthoDB" id="597477at2"/>
<dbReference type="FunFam" id="3.40.50.720:FF:000084">
    <property type="entry name" value="Short-chain dehydrogenase reductase"/>
    <property type="match status" value="1"/>
</dbReference>
<dbReference type="InterPro" id="IPR002347">
    <property type="entry name" value="SDR_fam"/>
</dbReference>
<dbReference type="AlphaFoldDB" id="A0A562YFX2"/>
<protein>
    <submittedName>
        <fullName evidence="3">SDR family oxidoreductase</fullName>
    </submittedName>
</protein>
<dbReference type="Proteomes" id="UP000295814">
    <property type="component" value="Unassembled WGS sequence"/>
</dbReference>
<dbReference type="Gene3D" id="3.40.50.720">
    <property type="entry name" value="NAD(P)-binding Rossmann-like Domain"/>
    <property type="match status" value="1"/>
</dbReference>
<reference evidence="3 4" key="2">
    <citation type="submission" date="2019-07" db="EMBL/GenBank/DDBJ databases">
        <title>Seonamhaeicola sp. W255 draft genome.</title>
        <authorList>
            <person name="Zhang X.-Y."/>
            <person name="Zhang R."/>
            <person name="Zhong Y.-L."/>
            <person name="Du Z.-J."/>
        </authorList>
    </citation>
    <scope>NUCLEOTIDE SEQUENCE [LARGE SCALE GENOMIC DNA]</scope>
    <source>
        <strain evidence="3 4">W255</strain>
    </source>
</reference>
<evidence type="ECO:0000256" key="2">
    <source>
        <dbReference type="ARBA" id="ARBA00023002"/>
    </source>
</evidence>
<reference evidence="3 4" key="1">
    <citation type="submission" date="2019-03" db="EMBL/GenBank/DDBJ databases">
        <authorList>
            <person name="Zhong Y.L."/>
        </authorList>
    </citation>
    <scope>NUCLEOTIDE SEQUENCE [LARGE SCALE GENOMIC DNA]</scope>
    <source>
        <strain evidence="3 4">W255</strain>
    </source>
</reference>
<dbReference type="PRINTS" id="PR00081">
    <property type="entry name" value="GDHRDH"/>
</dbReference>
<keyword evidence="4" id="KW-1185">Reference proteome</keyword>
<dbReference type="NCBIfam" id="NF005559">
    <property type="entry name" value="PRK07231.1"/>
    <property type="match status" value="1"/>
</dbReference>
<evidence type="ECO:0000313" key="3">
    <source>
        <dbReference type="EMBL" id="TWO33243.1"/>
    </source>
</evidence>
<dbReference type="EMBL" id="SMZJ02000003">
    <property type="protein sequence ID" value="TWO33243.1"/>
    <property type="molecule type" value="Genomic_DNA"/>
</dbReference>